<dbReference type="Proteomes" id="UP000289557">
    <property type="component" value="Chromosome"/>
</dbReference>
<proteinExistence type="predicted"/>
<evidence type="ECO:0000313" key="3">
    <source>
        <dbReference type="Proteomes" id="UP000289557"/>
    </source>
</evidence>
<name>A0AAN4XGU0_MYCPM</name>
<evidence type="ECO:0000313" key="2">
    <source>
        <dbReference type="EMBL" id="VEU57095.1"/>
    </source>
</evidence>
<dbReference type="AlphaFoldDB" id="A0AAN4XGU0"/>
<dbReference type="GeneID" id="66608969"/>
<organism evidence="2 3">
    <name type="scientific">Mycoplasmoides pneumoniae</name>
    <name type="common">Mycoplasma pneumoniae</name>
    <dbReference type="NCBI Taxonomy" id="2104"/>
    <lineage>
        <taxon>Bacteria</taxon>
        <taxon>Bacillati</taxon>
        <taxon>Mycoplasmatota</taxon>
        <taxon>Mycoplasmoidales</taxon>
        <taxon>Mycoplasmoidaceae</taxon>
        <taxon>Mycoplasmoides</taxon>
    </lineage>
</organism>
<keyword evidence="1" id="KW-0175">Coiled coil</keyword>
<dbReference type="SMR" id="A0AAN4XGU0"/>
<accession>A0AAN4XGU0</accession>
<gene>
    <name evidence="2" type="ORF">NCTC10119_00363</name>
</gene>
<reference evidence="2 3" key="1">
    <citation type="submission" date="2019-01" db="EMBL/GenBank/DDBJ databases">
        <authorList>
            <consortium name="Pathogen Informatics"/>
        </authorList>
    </citation>
    <scope>NUCLEOTIDE SEQUENCE [LARGE SCALE GENOMIC DNA]</scope>
    <source>
        <strain evidence="2 3">NCTC10119</strain>
    </source>
</reference>
<evidence type="ECO:0000256" key="1">
    <source>
        <dbReference type="SAM" id="Coils"/>
    </source>
</evidence>
<protein>
    <submittedName>
        <fullName evidence="2">Uncharacterized protein</fullName>
    </submittedName>
</protein>
<feature type="coiled-coil region" evidence="1">
    <location>
        <begin position="79"/>
        <end position="106"/>
    </location>
</feature>
<dbReference type="EMBL" id="LR214945">
    <property type="protein sequence ID" value="VEU57095.1"/>
    <property type="molecule type" value="Genomic_DNA"/>
</dbReference>
<dbReference type="RefSeq" id="WP_010874730.1">
    <property type="nucleotide sequence ID" value="NZ_AP017318.1"/>
</dbReference>
<sequence length="229" mass="26513">MKEVIDTNTTGTNFKFENRNYKLQNQSFSFVRYKNFNLDKLLIPKTNANLNSTRNGVLTQAPTLDFVLNPVFVNAITNVYNLSEQVKDLEQRLESKSNESEKAGINSVLTQIKNKQVDYLKVKEYISSLDKDTNKVSTPINSTGWVKWYQEANKELGLNLNQEPKDWDQFLKLVASYFSMAIYANVTLGQKVTKEVKVWDGQNFQFLAIENNEDQAQCFSKRKQSWNYC</sequence>